<keyword evidence="6" id="KW-0560">Oxidoreductase</keyword>
<dbReference type="SUPFAM" id="SSF51445">
    <property type="entry name" value="(Trans)glycosidases"/>
    <property type="match status" value="1"/>
</dbReference>
<comment type="function">
    <text evidence="6">Catalyzes the reduction of dTDP-6-deoxy-L-lyxo-4-hexulose to yield dTDP-L-rhamnose.</text>
</comment>
<dbReference type="GO" id="GO:0005975">
    <property type="term" value="P:carbohydrate metabolic process"/>
    <property type="evidence" value="ECO:0007669"/>
    <property type="project" value="InterPro"/>
</dbReference>
<dbReference type="PANTHER" id="PTHR10491">
    <property type="entry name" value="DTDP-4-DEHYDRORHAMNOSE REDUCTASE"/>
    <property type="match status" value="1"/>
</dbReference>
<proteinExistence type="inferred from homology"/>
<evidence type="ECO:0000313" key="9">
    <source>
        <dbReference type="Proteomes" id="UP000198824"/>
    </source>
</evidence>
<dbReference type="Proteomes" id="UP000198824">
    <property type="component" value="Unassembled WGS sequence"/>
</dbReference>
<evidence type="ECO:0000313" key="8">
    <source>
        <dbReference type="EMBL" id="SFR85437.1"/>
    </source>
</evidence>
<name>A0A1I6K2M3_9SPHN</name>
<dbReference type="STRING" id="1166337.SAMN05192580_1259"/>
<dbReference type="GO" id="GO:0008831">
    <property type="term" value="F:dTDP-4-dehydrorhamnose reductase activity"/>
    <property type="evidence" value="ECO:0007669"/>
    <property type="project" value="UniProtKB-EC"/>
</dbReference>
<keyword evidence="6" id="KW-0521">NADP</keyword>
<comment type="cofactor">
    <cofactor evidence="6">
        <name>Mg(2+)</name>
        <dbReference type="ChEBI" id="CHEBI:18420"/>
    </cofactor>
    <text evidence="6">Binds 1 Mg(2+) ion per monomer.</text>
</comment>
<organism evidence="8 9">
    <name type="scientific">Sphingomonas jatrophae</name>
    <dbReference type="NCBI Taxonomy" id="1166337"/>
    <lineage>
        <taxon>Bacteria</taxon>
        <taxon>Pseudomonadati</taxon>
        <taxon>Pseudomonadota</taxon>
        <taxon>Alphaproteobacteria</taxon>
        <taxon>Sphingomonadales</taxon>
        <taxon>Sphingomonadaceae</taxon>
        <taxon>Sphingomonas</taxon>
    </lineage>
</organism>
<keyword evidence="9" id="KW-1185">Reference proteome</keyword>
<comment type="similarity">
    <text evidence="2 6">Belongs to the dTDP-4-dehydrorhamnose reductase family.</text>
</comment>
<dbReference type="EC" id="1.1.1.133" evidence="3 6"/>
<dbReference type="InterPro" id="IPR029903">
    <property type="entry name" value="RmlD-like-bd"/>
</dbReference>
<dbReference type="OrthoDB" id="9803892at2"/>
<sequence>MQPLQLWGGPECTVNRSGDAYLDQTRLSGHQDRLGDLDLFAGLGITAIRYPVLWERVSPDNGPPQWHWYDERLGRLRQLGMRPIAGLVHHGSGPRHTDLLDDGFAPGLGRHAAMVAERYPWIEDWTPVNEPLTTARFSCLYGHWYPHARDEASFWLALVNQVDGTRAAMQAIRRVNSSARLIQTDDLGRTYATTRMAEQAGFDNLRRWAGWDLLFGRITPHHPLWERIARAGLGDRLRAIADDPCPPDVVGVNHYLTSDRFLDHRLQRYPQHTHGGNERMAYADTEAVRVLDPPPPGLAGALGEAWQRYGVPLAITEVHNGCTREEQLRWAAEAWDTALAFRASGGQIEAVTAWALLGSQGWNTLLTAPGIYETGVFDISGGAPRPTALASLWRALPTGGPRHPVASETGWWHRPERLLHRTLTRPSGVAPAVQTQDERVLLICGATGTLGQAFARACAARGIRHVVTARDTIDLERPDTIAGTLDRLRPWGVVNATGWVRVDDAEAEEAACMRVNATGAVALAQACADRGIACLGFSSDLVFDGAQARPYVESDAPRPLSAYGRSKAALEAGCAGLPGVLVARTAAFFSADDPHNFAWSLADTLSRGQRFVAAADHVVTPTFVPALVDTGLDLLIDGAEGIWHIAGSDAVSWAEFALRVARACDLNPALVIPVAGEALGWRAPRPRYAALGSERGATAARLDDQIHGFAQRVRGRFARAA</sequence>
<evidence type="ECO:0000256" key="4">
    <source>
        <dbReference type="ARBA" id="ARBA00017099"/>
    </source>
</evidence>
<dbReference type="SUPFAM" id="SSF51735">
    <property type="entry name" value="NAD(P)-binding Rossmann-fold domains"/>
    <property type="match status" value="1"/>
</dbReference>
<evidence type="ECO:0000256" key="1">
    <source>
        <dbReference type="ARBA" id="ARBA00004781"/>
    </source>
</evidence>
<dbReference type="CDD" id="cd05254">
    <property type="entry name" value="dTDP_HR_like_SDR_e"/>
    <property type="match status" value="1"/>
</dbReference>
<evidence type="ECO:0000256" key="5">
    <source>
        <dbReference type="ARBA" id="ARBA00048200"/>
    </source>
</evidence>
<evidence type="ECO:0000256" key="2">
    <source>
        <dbReference type="ARBA" id="ARBA00010944"/>
    </source>
</evidence>
<reference evidence="8 9" key="1">
    <citation type="submission" date="2016-10" db="EMBL/GenBank/DDBJ databases">
        <authorList>
            <person name="de Groot N.N."/>
        </authorList>
    </citation>
    <scope>NUCLEOTIDE SEQUENCE [LARGE SCALE GENOMIC DNA]</scope>
    <source>
        <strain evidence="8 9">S5-249</strain>
    </source>
</reference>
<dbReference type="InterPro" id="IPR005913">
    <property type="entry name" value="dTDP_dehydrorham_reduct"/>
</dbReference>
<evidence type="ECO:0000259" key="7">
    <source>
        <dbReference type="Pfam" id="PF04321"/>
    </source>
</evidence>
<comment type="catalytic activity">
    <reaction evidence="5 6">
        <text>dTDP-beta-L-rhamnose + NADP(+) = dTDP-4-dehydro-beta-L-rhamnose + NADPH + H(+)</text>
        <dbReference type="Rhea" id="RHEA:21796"/>
        <dbReference type="ChEBI" id="CHEBI:15378"/>
        <dbReference type="ChEBI" id="CHEBI:57510"/>
        <dbReference type="ChEBI" id="CHEBI:57783"/>
        <dbReference type="ChEBI" id="CHEBI:58349"/>
        <dbReference type="ChEBI" id="CHEBI:62830"/>
        <dbReference type="EC" id="1.1.1.133"/>
    </reaction>
</comment>
<dbReference type="InterPro" id="IPR017853">
    <property type="entry name" value="GH"/>
</dbReference>
<dbReference type="GO" id="GO:0004553">
    <property type="term" value="F:hydrolase activity, hydrolyzing O-glycosyl compounds"/>
    <property type="evidence" value="ECO:0007669"/>
    <property type="project" value="InterPro"/>
</dbReference>
<dbReference type="GO" id="GO:0019305">
    <property type="term" value="P:dTDP-rhamnose biosynthetic process"/>
    <property type="evidence" value="ECO:0007669"/>
    <property type="project" value="UniProtKB-UniPathway"/>
</dbReference>
<dbReference type="Gene3D" id="3.20.20.80">
    <property type="entry name" value="Glycosidases"/>
    <property type="match status" value="1"/>
</dbReference>
<gene>
    <name evidence="8" type="ORF">SAMN05192580_1259</name>
</gene>
<evidence type="ECO:0000256" key="3">
    <source>
        <dbReference type="ARBA" id="ARBA00012929"/>
    </source>
</evidence>
<dbReference type="UniPathway" id="UPA00124"/>
<accession>A0A1I6K2M3</accession>
<dbReference type="RefSeq" id="WP_093312347.1">
    <property type="nucleotide sequence ID" value="NZ_FOZG01000001.1"/>
</dbReference>
<protein>
    <recommendedName>
        <fullName evidence="4 6">dTDP-4-dehydrorhamnose reductase</fullName>
        <ecNumber evidence="3 6">1.1.1.133</ecNumber>
    </recommendedName>
</protein>
<dbReference type="Pfam" id="PF04321">
    <property type="entry name" value="RmlD_sub_bind"/>
    <property type="match status" value="1"/>
</dbReference>
<dbReference type="EMBL" id="FOZG01000001">
    <property type="protein sequence ID" value="SFR85437.1"/>
    <property type="molecule type" value="Genomic_DNA"/>
</dbReference>
<dbReference type="PANTHER" id="PTHR10491:SF4">
    <property type="entry name" value="METHIONINE ADENOSYLTRANSFERASE 2 SUBUNIT BETA"/>
    <property type="match status" value="1"/>
</dbReference>
<comment type="pathway">
    <text evidence="1 6">Carbohydrate biosynthesis; dTDP-L-rhamnose biosynthesis.</text>
</comment>
<dbReference type="InterPro" id="IPR036291">
    <property type="entry name" value="NAD(P)-bd_dom_sf"/>
</dbReference>
<feature type="domain" description="RmlD-like substrate binding" evidence="7">
    <location>
        <begin position="441"/>
        <end position="696"/>
    </location>
</feature>
<evidence type="ECO:0000256" key="6">
    <source>
        <dbReference type="RuleBase" id="RU364082"/>
    </source>
</evidence>
<dbReference type="Gene3D" id="3.90.25.10">
    <property type="entry name" value="UDP-galactose 4-epimerase, domain 1"/>
    <property type="match status" value="1"/>
</dbReference>
<dbReference type="Gene3D" id="3.40.50.720">
    <property type="entry name" value="NAD(P)-binding Rossmann-like Domain"/>
    <property type="match status" value="1"/>
</dbReference>
<dbReference type="AlphaFoldDB" id="A0A1I6K2M3"/>